<proteinExistence type="predicted"/>
<dbReference type="STRING" id="70996.SE18_09665"/>
<keyword evidence="1" id="KW-1133">Transmembrane helix</keyword>
<evidence type="ECO:0000313" key="3">
    <source>
        <dbReference type="EMBL" id="KPL88921.1"/>
    </source>
</evidence>
<dbReference type="OrthoDB" id="3378680at2"/>
<dbReference type="PANTHER" id="PTHR37938:SF1">
    <property type="entry name" value="BLL0215 PROTEIN"/>
    <property type="match status" value="1"/>
</dbReference>
<keyword evidence="1" id="KW-0472">Membrane</keyword>
<feature type="transmembrane region" description="Helical" evidence="1">
    <location>
        <begin position="25"/>
        <end position="47"/>
    </location>
</feature>
<evidence type="ECO:0000259" key="2">
    <source>
        <dbReference type="Pfam" id="PF03703"/>
    </source>
</evidence>
<dbReference type="RefSeq" id="WP_054534239.1">
    <property type="nucleotide sequence ID" value="NZ_LGKP01000015.1"/>
</dbReference>
<name>A0A0P6YB33_9CHLR</name>
<keyword evidence="4" id="KW-1185">Reference proteome</keyword>
<reference evidence="3 4" key="1">
    <citation type="submission" date="2015-07" db="EMBL/GenBank/DDBJ databases">
        <title>Whole genome sequence of Herpetosiphon geysericola DSM 7119.</title>
        <authorList>
            <person name="Hemp J."/>
            <person name="Ward L.M."/>
            <person name="Pace L.A."/>
            <person name="Fischer W.W."/>
        </authorList>
    </citation>
    <scope>NUCLEOTIDE SEQUENCE [LARGE SCALE GENOMIC DNA]</scope>
    <source>
        <strain evidence="3 4">DSM 7119</strain>
    </source>
</reference>
<gene>
    <name evidence="3" type="ORF">SE18_09665</name>
</gene>
<dbReference type="AlphaFoldDB" id="A0A0P6YB33"/>
<feature type="domain" description="YdbS-like PH" evidence="2">
    <location>
        <begin position="83"/>
        <end position="149"/>
    </location>
</feature>
<comment type="caution">
    <text evidence="3">The sequence shown here is derived from an EMBL/GenBank/DDBJ whole genome shotgun (WGS) entry which is preliminary data.</text>
</comment>
<protein>
    <recommendedName>
        <fullName evidence="2">YdbS-like PH domain-containing protein</fullName>
    </recommendedName>
</protein>
<sequence length="227" mass="26662">MSYVEQLLAENEDIKYEAHQHPFVFLGRIGFEVVVMAIMIAAIFFITRLESAKWQSIQPYVQMILIAIILLILASAVIDFLRWRNEKFLLTDRRVIHLRGIVNKASLDSSLDKINDVQMRQTFMGRMFNYGDIEVQTANENSDNLFTFIRAPLEFKRAMLNAKEEHDREPAMYMQSVNAYKNFVPPYQRPNDNDIEELLLRLNDLRQKNLITDADFEAKKREILSRI</sequence>
<dbReference type="Pfam" id="PF03703">
    <property type="entry name" value="bPH_2"/>
    <property type="match status" value="1"/>
</dbReference>
<dbReference type="Proteomes" id="UP000050277">
    <property type="component" value="Unassembled WGS sequence"/>
</dbReference>
<evidence type="ECO:0000256" key="1">
    <source>
        <dbReference type="SAM" id="Phobius"/>
    </source>
</evidence>
<accession>A0A0P6YB33</accession>
<keyword evidence="1" id="KW-0812">Transmembrane</keyword>
<evidence type="ECO:0000313" key="4">
    <source>
        <dbReference type="Proteomes" id="UP000050277"/>
    </source>
</evidence>
<dbReference type="EMBL" id="LGKP01000015">
    <property type="protein sequence ID" value="KPL88921.1"/>
    <property type="molecule type" value="Genomic_DNA"/>
</dbReference>
<dbReference type="InterPro" id="IPR005182">
    <property type="entry name" value="YdbS-like_PH"/>
</dbReference>
<organism evidence="3 4">
    <name type="scientific">Herpetosiphon geysericola</name>
    <dbReference type="NCBI Taxonomy" id="70996"/>
    <lineage>
        <taxon>Bacteria</taxon>
        <taxon>Bacillati</taxon>
        <taxon>Chloroflexota</taxon>
        <taxon>Chloroflexia</taxon>
        <taxon>Herpetosiphonales</taxon>
        <taxon>Herpetosiphonaceae</taxon>
        <taxon>Herpetosiphon</taxon>
    </lineage>
</organism>
<feature type="transmembrane region" description="Helical" evidence="1">
    <location>
        <begin position="59"/>
        <end position="81"/>
    </location>
</feature>
<dbReference type="PANTHER" id="PTHR37938">
    <property type="entry name" value="BLL0215 PROTEIN"/>
    <property type="match status" value="1"/>
</dbReference>